<organism evidence="2 3">
    <name type="scientific">Vanilla planifolia</name>
    <name type="common">Vanilla</name>
    <dbReference type="NCBI Taxonomy" id="51239"/>
    <lineage>
        <taxon>Eukaryota</taxon>
        <taxon>Viridiplantae</taxon>
        <taxon>Streptophyta</taxon>
        <taxon>Embryophyta</taxon>
        <taxon>Tracheophyta</taxon>
        <taxon>Spermatophyta</taxon>
        <taxon>Magnoliopsida</taxon>
        <taxon>Liliopsida</taxon>
        <taxon>Asparagales</taxon>
        <taxon>Orchidaceae</taxon>
        <taxon>Vanilloideae</taxon>
        <taxon>Vanilleae</taxon>
        <taxon>Vanilla</taxon>
    </lineage>
</organism>
<dbReference type="AlphaFoldDB" id="A0A835QS25"/>
<comment type="caution">
    <text evidence="2">The sequence shown here is derived from an EMBL/GenBank/DDBJ whole genome shotgun (WGS) entry which is preliminary data.</text>
</comment>
<proteinExistence type="predicted"/>
<protein>
    <submittedName>
        <fullName evidence="2">Uncharacterized protein</fullName>
    </submittedName>
</protein>
<evidence type="ECO:0000313" key="3">
    <source>
        <dbReference type="Proteomes" id="UP000639772"/>
    </source>
</evidence>
<dbReference type="OrthoDB" id="693735at2759"/>
<dbReference type="Proteomes" id="UP000639772">
    <property type="component" value="Chromosome 6"/>
</dbReference>
<evidence type="ECO:0000313" key="2">
    <source>
        <dbReference type="EMBL" id="KAG0477694.1"/>
    </source>
</evidence>
<dbReference type="PANTHER" id="PTHR38398">
    <property type="entry name" value="EXPRESSED PROTEIN"/>
    <property type="match status" value="1"/>
</dbReference>
<dbReference type="EMBL" id="JADCNM010000006">
    <property type="protein sequence ID" value="KAG0477694.1"/>
    <property type="molecule type" value="Genomic_DNA"/>
</dbReference>
<accession>A0A835QS25</accession>
<reference evidence="2 3" key="1">
    <citation type="journal article" date="2020" name="Nat. Food">
        <title>A phased Vanilla planifolia genome enables genetic improvement of flavour and production.</title>
        <authorList>
            <person name="Hasing T."/>
            <person name="Tang H."/>
            <person name="Brym M."/>
            <person name="Khazi F."/>
            <person name="Huang T."/>
            <person name="Chambers A.H."/>
        </authorList>
    </citation>
    <scope>NUCLEOTIDE SEQUENCE [LARGE SCALE GENOMIC DNA]</scope>
    <source>
        <tissue evidence="2">Leaf</tissue>
    </source>
</reference>
<feature type="region of interest" description="Disordered" evidence="1">
    <location>
        <begin position="1"/>
        <end position="25"/>
    </location>
</feature>
<gene>
    <name evidence="2" type="ORF">HPP92_012413</name>
</gene>
<dbReference type="PANTHER" id="PTHR38398:SF1">
    <property type="entry name" value="EXPRESSED PROTEIN"/>
    <property type="match status" value="1"/>
</dbReference>
<name>A0A835QS25_VANPL</name>
<evidence type="ECO:0000256" key="1">
    <source>
        <dbReference type="SAM" id="MobiDB-lite"/>
    </source>
</evidence>
<sequence>MVSRTRRREESMKSSGNEQQAGKAADPLKLHCNKAKTCKFKRRCFGEEDDSAAAAAVFLLACVVSSDDKNFDLGITKVRRKKSMTLSSNASSNCTTFALLSIKIKFPKEASFALMWPT</sequence>